<dbReference type="Proteomes" id="UP000609651">
    <property type="component" value="Unassembled WGS sequence"/>
</dbReference>
<organism evidence="1 2">
    <name type="scientific">Alienimonas chondri</name>
    <dbReference type="NCBI Taxonomy" id="2681879"/>
    <lineage>
        <taxon>Bacteria</taxon>
        <taxon>Pseudomonadati</taxon>
        <taxon>Planctomycetota</taxon>
        <taxon>Planctomycetia</taxon>
        <taxon>Planctomycetales</taxon>
        <taxon>Planctomycetaceae</taxon>
        <taxon>Alienimonas</taxon>
    </lineage>
</organism>
<evidence type="ECO:0000313" key="1">
    <source>
        <dbReference type="EMBL" id="NNJ28144.1"/>
    </source>
</evidence>
<sequence length="442" mass="49825">MANGDWIDDPTDLFAPVEAAWDRYVAAGEATLKEVEAQIVETRHATYEDGQFTPDHPLWDRYLTDVYGESWRPRPLRWVPKGEETFPHGLNADGRIVKAGLLGGGGVAIVYQEGFYDRLTFRNPGRSDERLPYEPFFRDGFPTGRVQRMRLDEHGRIASAIEVNQEGPELERHYREITRFTYDDVGRLTESYTQLFNYGTELPHYLADLPPDVAAGLYRQASERLRESLASRKRVALTYGDDGRLIKAEEFNDEGESKEVLYTYNPDDTIEGLVAEFSTLLGKQLVKAIDGFLKANPDAKPAARCALIYSAEHAHCGLPTGVALASEAEAGAERFEPFDWESYSRQVPWPPEGRTGKKLADLHRRLLLVVETDPAYAEDFQPRPYREVLWKAGRAAWETLTKKRATTADFALFPLDDHGDVDGPDDARETLPAEITAGLEAR</sequence>
<protein>
    <submittedName>
        <fullName evidence="1">Uncharacterized protein</fullName>
    </submittedName>
</protein>
<evidence type="ECO:0000313" key="2">
    <source>
        <dbReference type="Proteomes" id="UP000609651"/>
    </source>
</evidence>
<keyword evidence="2" id="KW-1185">Reference proteome</keyword>
<name>A0ABX1VKC0_9PLAN</name>
<reference evidence="1 2" key="1">
    <citation type="journal article" date="2020" name="Syst. Appl. Microbiol.">
        <title>Alienimonas chondri sp. nov., a novel planctomycete isolated from the biofilm of the red alga Chondrus crispus.</title>
        <authorList>
            <person name="Vitorino I."/>
            <person name="Albuquerque L."/>
            <person name="Wiegand S."/>
            <person name="Kallscheuer N."/>
            <person name="da Costa M.S."/>
            <person name="Lobo-da-Cunha A."/>
            <person name="Jogler C."/>
            <person name="Lage O.M."/>
        </authorList>
    </citation>
    <scope>NUCLEOTIDE SEQUENCE [LARGE SCALE GENOMIC DNA]</scope>
    <source>
        <strain evidence="1 2">LzC2</strain>
    </source>
</reference>
<comment type="caution">
    <text evidence="1">The sequence shown here is derived from an EMBL/GenBank/DDBJ whole genome shotgun (WGS) entry which is preliminary data.</text>
</comment>
<proteinExistence type="predicted"/>
<accession>A0ABX1VKC0</accession>
<dbReference type="RefSeq" id="WP_171190043.1">
    <property type="nucleotide sequence ID" value="NZ_WTPX01000318.1"/>
</dbReference>
<gene>
    <name evidence="1" type="ORF">LzC2_42550</name>
</gene>
<dbReference type="EMBL" id="WTPX01000318">
    <property type="protein sequence ID" value="NNJ28144.1"/>
    <property type="molecule type" value="Genomic_DNA"/>
</dbReference>